<evidence type="ECO:0000313" key="1">
    <source>
        <dbReference type="EMBL" id="KIJ97294.1"/>
    </source>
</evidence>
<keyword evidence="2" id="KW-1185">Reference proteome</keyword>
<dbReference type="EMBL" id="KN838697">
    <property type="protein sequence ID" value="KIJ97294.1"/>
    <property type="molecule type" value="Genomic_DNA"/>
</dbReference>
<gene>
    <name evidence="1" type="ORF">K443DRAFT_255500</name>
</gene>
<evidence type="ECO:0000313" key="2">
    <source>
        <dbReference type="Proteomes" id="UP000054477"/>
    </source>
</evidence>
<accession>A0A0C9WLJ0</accession>
<organism evidence="1 2">
    <name type="scientific">Laccaria amethystina LaAM-08-1</name>
    <dbReference type="NCBI Taxonomy" id="1095629"/>
    <lineage>
        <taxon>Eukaryota</taxon>
        <taxon>Fungi</taxon>
        <taxon>Dikarya</taxon>
        <taxon>Basidiomycota</taxon>
        <taxon>Agaricomycotina</taxon>
        <taxon>Agaricomycetes</taxon>
        <taxon>Agaricomycetidae</taxon>
        <taxon>Agaricales</taxon>
        <taxon>Agaricineae</taxon>
        <taxon>Hydnangiaceae</taxon>
        <taxon>Laccaria</taxon>
    </lineage>
</organism>
<protein>
    <submittedName>
        <fullName evidence="1">Uncharacterized protein</fullName>
    </submittedName>
</protein>
<proteinExistence type="predicted"/>
<reference evidence="1 2" key="1">
    <citation type="submission" date="2014-04" db="EMBL/GenBank/DDBJ databases">
        <authorList>
            <consortium name="DOE Joint Genome Institute"/>
            <person name="Kuo A."/>
            <person name="Kohler A."/>
            <person name="Nagy L.G."/>
            <person name="Floudas D."/>
            <person name="Copeland A."/>
            <person name="Barry K.W."/>
            <person name="Cichocki N."/>
            <person name="Veneault-Fourrey C."/>
            <person name="LaButti K."/>
            <person name="Lindquist E.A."/>
            <person name="Lipzen A."/>
            <person name="Lundell T."/>
            <person name="Morin E."/>
            <person name="Murat C."/>
            <person name="Sun H."/>
            <person name="Tunlid A."/>
            <person name="Henrissat B."/>
            <person name="Grigoriev I.V."/>
            <person name="Hibbett D.S."/>
            <person name="Martin F."/>
            <person name="Nordberg H.P."/>
            <person name="Cantor M.N."/>
            <person name="Hua S.X."/>
        </authorList>
    </citation>
    <scope>NUCLEOTIDE SEQUENCE [LARGE SCALE GENOMIC DNA]</scope>
    <source>
        <strain evidence="1 2">LaAM-08-1</strain>
    </source>
</reference>
<sequence>MNRSSTDRQQGESILPASDLHLITSRIFQMTQILPFCAPANTAKATFYILKKKTHSQGCTCNQTMSVYLVASRGRKKLWSIGRNLEGQLFPVQLQARPAMTFAIEVSQDGKEIKNTGRPQNWKVSACSTAA</sequence>
<dbReference type="HOGENOM" id="CLU_1927946_0_0_1"/>
<name>A0A0C9WLJ0_9AGAR</name>
<dbReference type="Proteomes" id="UP000054477">
    <property type="component" value="Unassembled WGS sequence"/>
</dbReference>
<dbReference type="AlphaFoldDB" id="A0A0C9WLJ0"/>
<reference evidence="2" key="2">
    <citation type="submission" date="2015-01" db="EMBL/GenBank/DDBJ databases">
        <title>Evolutionary Origins and Diversification of the Mycorrhizal Mutualists.</title>
        <authorList>
            <consortium name="DOE Joint Genome Institute"/>
            <consortium name="Mycorrhizal Genomics Consortium"/>
            <person name="Kohler A."/>
            <person name="Kuo A."/>
            <person name="Nagy L.G."/>
            <person name="Floudas D."/>
            <person name="Copeland A."/>
            <person name="Barry K.W."/>
            <person name="Cichocki N."/>
            <person name="Veneault-Fourrey C."/>
            <person name="LaButti K."/>
            <person name="Lindquist E.A."/>
            <person name="Lipzen A."/>
            <person name="Lundell T."/>
            <person name="Morin E."/>
            <person name="Murat C."/>
            <person name="Riley R."/>
            <person name="Ohm R."/>
            <person name="Sun H."/>
            <person name="Tunlid A."/>
            <person name="Henrissat B."/>
            <person name="Grigoriev I.V."/>
            <person name="Hibbett D.S."/>
            <person name="Martin F."/>
        </authorList>
    </citation>
    <scope>NUCLEOTIDE SEQUENCE [LARGE SCALE GENOMIC DNA]</scope>
    <source>
        <strain evidence="2">LaAM-08-1</strain>
    </source>
</reference>